<protein>
    <recommendedName>
        <fullName evidence="2">ASPIC/UnbV domain-containing protein</fullName>
    </recommendedName>
</protein>
<dbReference type="Pfam" id="PF07593">
    <property type="entry name" value="UnbV_ASPIC"/>
    <property type="match status" value="1"/>
</dbReference>
<dbReference type="EMBL" id="JACHDZ010000001">
    <property type="protein sequence ID" value="MBB5342443.1"/>
    <property type="molecule type" value="Genomic_DNA"/>
</dbReference>
<proteinExistence type="predicted"/>
<evidence type="ECO:0000313" key="3">
    <source>
        <dbReference type="EMBL" id="MBB5342443.1"/>
    </source>
</evidence>
<feature type="region of interest" description="Disordered" evidence="1">
    <location>
        <begin position="1"/>
        <end position="36"/>
    </location>
</feature>
<dbReference type="Proteomes" id="UP000569092">
    <property type="component" value="Unassembled WGS sequence"/>
</dbReference>
<evidence type="ECO:0000259" key="2">
    <source>
        <dbReference type="Pfam" id="PF07593"/>
    </source>
</evidence>
<name>A0A7W8J4G2_9BACT</name>
<comment type="caution">
    <text evidence="3">The sequence shown here is derived from an EMBL/GenBank/DDBJ whole genome shotgun (WGS) entry which is preliminary data.</text>
</comment>
<dbReference type="AlphaFoldDB" id="A0A7W8J4G2"/>
<feature type="domain" description="ASPIC/UnbV" evidence="2">
    <location>
        <begin position="7"/>
        <end position="80"/>
    </location>
</feature>
<evidence type="ECO:0000256" key="1">
    <source>
        <dbReference type="SAM" id="MobiDB-lite"/>
    </source>
</evidence>
<reference evidence="3 4" key="1">
    <citation type="submission" date="2020-08" db="EMBL/GenBank/DDBJ databases">
        <title>Genomic Encyclopedia of Type Strains, Phase IV (KMG-V): Genome sequencing to study the core and pangenomes of soil and plant-associated prokaryotes.</title>
        <authorList>
            <person name="Whitman W."/>
        </authorList>
    </citation>
    <scope>NUCLEOTIDE SEQUENCE [LARGE SCALE GENOMIC DNA]</scope>
    <source>
        <strain evidence="3 4">M8US30</strain>
    </source>
</reference>
<organism evidence="3 4">
    <name type="scientific">Tunturiibacter lichenicola</name>
    <dbReference type="NCBI Taxonomy" id="2051959"/>
    <lineage>
        <taxon>Bacteria</taxon>
        <taxon>Pseudomonadati</taxon>
        <taxon>Acidobacteriota</taxon>
        <taxon>Terriglobia</taxon>
        <taxon>Terriglobales</taxon>
        <taxon>Acidobacteriaceae</taxon>
        <taxon>Tunturiibacter</taxon>
    </lineage>
</organism>
<gene>
    <name evidence="3" type="ORF">HDF10_000393</name>
</gene>
<accession>A0A7W8J4G2</accession>
<evidence type="ECO:0000313" key="4">
    <source>
        <dbReference type="Proteomes" id="UP000569092"/>
    </source>
</evidence>
<sequence length="101" mass="11233">MKSNRSGIGSRVIVTATTTPDAAKPSRQLDELRSGGSYFSQNDMRMHFGLDRTKKVDMVEIRWLSGQVDQLKNLEVNQLYVVQEGGKILRAGPLKAAKRKG</sequence>
<dbReference type="InterPro" id="IPR011519">
    <property type="entry name" value="UnbV_ASPIC"/>
</dbReference>